<evidence type="ECO:0000256" key="2">
    <source>
        <dbReference type="ARBA" id="ARBA00004613"/>
    </source>
</evidence>
<protein>
    <recommendedName>
        <fullName evidence="4">Flagellar hook-associated protein 1</fullName>
    </recommendedName>
</protein>
<comment type="caution">
    <text evidence="9">The sequence shown here is derived from an EMBL/GenBank/DDBJ whole genome shotgun (WGS) entry which is preliminary data.</text>
</comment>
<evidence type="ECO:0000256" key="3">
    <source>
        <dbReference type="ARBA" id="ARBA00009677"/>
    </source>
</evidence>
<accession>A0ABP3WV89</accession>
<dbReference type="EMBL" id="BAAAFD010000005">
    <property type="protein sequence ID" value="GAA0857133.1"/>
    <property type="molecule type" value="Genomic_DNA"/>
</dbReference>
<dbReference type="InterPro" id="IPR002371">
    <property type="entry name" value="FlgK"/>
</dbReference>
<evidence type="ECO:0000256" key="6">
    <source>
        <dbReference type="ARBA" id="ARBA00023143"/>
    </source>
</evidence>
<comment type="subcellular location">
    <subcellularLocation>
        <location evidence="1">Bacterial flagellum</location>
    </subcellularLocation>
    <subcellularLocation>
        <location evidence="2">Secreted</location>
    </subcellularLocation>
</comment>
<evidence type="ECO:0000313" key="10">
    <source>
        <dbReference type="Proteomes" id="UP001500359"/>
    </source>
</evidence>
<dbReference type="Pfam" id="PF22638">
    <property type="entry name" value="FlgK_D1"/>
    <property type="match status" value="1"/>
</dbReference>
<keyword evidence="10" id="KW-1185">Reference proteome</keyword>
<proteinExistence type="inferred from homology"/>
<name>A0ABP3WV89_9ALTE</name>
<feature type="domain" description="Flagellar basal-body/hook protein C-terminal" evidence="7">
    <location>
        <begin position="656"/>
        <end position="693"/>
    </location>
</feature>
<keyword evidence="9" id="KW-0282">Flagellum</keyword>
<evidence type="ECO:0000256" key="1">
    <source>
        <dbReference type="ARBA" id="ARBA00004365"/>
    </source>
</evidence>
<evidence type="ECO:0000259" key="8">
    <source>
        <dbReference type="Pfam" id="PF22638"/>
    </source>
</evidence>
<sequence>MIKAADLYTIATSGVRASNELLATTSNNIANVNSEGYVRERTTFESQLVGGVGRGKTERVINVFAQNQLRRDTTQVGEYETYFQRASVLDNIFASEANSMSSSMSRFFGSLQTATDEPTNMAARQLVLGEANALVGQVSTLSRFMDDKEKELNLELDAMVNYANNLIETIADLNKNIRVAEGNNLFDEPGVLKNKRDSAILELAELMSIETRSNGNQDGSTMVNLKSGESLVLEDGSFNLFQLSGDPDPDYRSLLLSSTGKPTTLRLPEINLGGQMGGLFRYRDEILAESQRELGQISMAMVTAMNQQNRLGMDFDQQLGSNIFSTPEFQGLNYSDNSDLTLTMTGRLSEDGASSLTSADYLIEITGTTAGTPDTVDFTVTLVNPDGTQVRDTDGNVITQAYTGVDAENDTFTSVIGGLELEFPNGDSYAAGDRFLLQPTKRTAQSIEVIMTRPEDIALASPFRVDSAIDNLGDAKLTGSTVTNTTVDASLTDPDRSAFNGNGGFVAGSPASIVFNSATEFEVFDEAGNSLVVVNGVADYNNLMTQAANDAGWPFAALNDYPGYDFSLQGTPVAGDTFSISYNTNGVDDNRNGLELARMQDKDIMSQNNSGGSNKVSFHEAYANIVSDIGAKTASADISLQAAEAMKTQSNDWFQSVSGVNLDEEAANLVRFQQTYAASARILTTAQSLFDTIFSATR</sequence>
<evidence type="ECO:0000313" key="9">
    <source>
        <dbReference type="EMBL" id="GAA0857133.1"/>
    </source>
</evidence>
<keyword evidence="9" id="KW-0966">Cell projection</keyword>
<comment type="similarity">
    <text evidence="3">Belongs to the flagella basal body rod proteins family.</text>
</comment>
<dbReference type="SUPFAM" id="SSF64518">
    <property type="entry name" value="Phase 1 flagellin"/>
    <property type="match status" value="2"/>
</dbReference>
<dbReference type="Proteomes" id="UP001500359">
    <property type="component" value="Unassembled WGS sequence"/>
</dbReference>
<keyword evidence="6" id="KW-0975">Bacterial flagellum</keyword>
<feature type="domain" description="Flagellar hook-associated protein FlgK helical" evidence="8">
    <location>
        <begin position="87"/>
        <end position="324"/>
    </location>
</feature>
<dbReference type="PRINTS" id="PR01005">
    <property type="entry name" value="FLGHOOKAP1"/>
</dbReference>
<dbReference type="PANTHER" id="PTHR30033:SF1">
    <property type="entry name" value="FLAGELLAR HOOK-ASSOCIATED PROTEIN 1"/>
    <property type="match status" value="1"/>
</dbReference>
<reference evidence="10" key="1">
    <citation type="journal article" date="2019" name="Int. J. Syst. Evol. Microbiol.">
        <title>The Global Catalogue of Microorganisms (GCM) 10K type strain sequencing project: providing services to taxonomists for standard genome sequencing and annotation.</title>
        <authorList>
            <consortium name="The Broad Institute Genomics Platform"/>
            <consortium name="The Broad Institute Genome Sequencing Center for Infectious Disease"/>
            <person name="Wu L."/>
            <person name="Ma J."/>
        </authorList>
    </citation>
    <scope>NUCLEOTIDE SEQUENCE [LARGE SCALE GENOMIC DNA]</scope>
    <source>
        <strain evidence="10">JCM 15896</strain>
    </source>
</reference>
<gene>
    <name evidence="9" type="ORF">GCM10009114_21720</name>
</gene>
<dbReference type="PANTHER" id="PTHR30033">
    <property type="entry name" value="FLAGELLAR HOOK-ASSOCIATED PROTEIN 1"/>
    <property type="match status" value="1"/>
</dbReference>
<dbReference type="InterPro" id="IPR010930">
    <property type="entry name" value="Flg_bb/hook_C_dom"/>
</dbReference>
<evidence type="ECO:0000256" key="5">
    <source>
        <dbReference type="ARBA" id="ARBA00022525"/>
    </source>
</evidence>
<organism evidence="9 10">
    <name type="scientific">Aliiglaciecola litoralis</name>
    <dbReference type="NCBI Taxonomy" id="582857"/>
    <lineage>
        <taxon>Bacteria</taxon>
        <taxon>Pseudomonadati</taxon>
        <taxon>Pseudomonadota</taxon>
        <taxon>Gammaproteobacteria</taxon>
        <taxon>Alteromonadales</taxon>
        <taxon>Alteromonadaceae</taxon>
        <taxon>Aliiglaciecola</taxon>
    </lineage>
</organism>
<dbReference type="RefSeq" id="WP_343859811.1">
    <property type="nucleotide sequence ID" value="NZ_BAAAFD010000005.1"/>
</dbReference>
<keyword evidence="9" id="KW-0969">Cilium</keyword>
<dbReference type="Pfam" id="PF06429">
    <property type="entry name" value="Flg_bbr_C"/>
    <property type="match status" value="1"/>
</dbReference>
<dbReference type="InterPro" id="IPR053927">
    <property type="entry name" value="FlgK_helical"/>
</dbReference>
<evidence type="ECO:0000256" key="4">
    <source>
        <dbReference type="ARBA" id="ARBA00016244"/>
    </source>
</evidence>
<keyword evidence="5" id="KW-0964">Secreted</keyword>
<evidence type="ECO:0000259" key="7">
    <source>
        <dbReference type="Pfam" id="PF06429"/>
    </source>
</evidence>